<dbReference type="InterPro" id="IPR001789">
    <property type="entry name" value="Sig_transdc_resp-reg_receiver"/>
</dbReference>
<evidence type="ECO:0000256" key="7">
    <source>
        <dbReference type="ARBA" id="ARBA00022840"/>
    </source>
</evidence>
<feature type="domain" description="Histidine kinase" evidence="12">
    <location>
        <begin position="355"/>
        <end position="580"/>
    </location>
</feature>
<evidence type="ECO:0000313" key="14">
    <source>
        <dbReference type="EMBL" id="SDP82079.1"/>
    </source>
</evidence>
<evidence type="ECO:0000256" key="1">
    <source>
        <dbReference type="ARBA" id="ARBA00000085"/>
    </source>
</evidence>
<evidence type="ECO:0000256" key="2">
    <source>
        <dbReference type="ARBA" id="ARBA00012438"/>
    </source>
</evidence>
<evidence type="ECO:0000256" key="8">
    <source>
        <dbReference type="ARBA" id="ARBA00023012"/>
    </source>
</evidence>
<keyword evidence="8" id="KW-0902">Two-component regulatory system</keyword>
<dbReference type="InterPro" id="IPR003661">
    <property type="entry name" value="HisK_dim/P_dom"/>
</dbReference>
<dbReference type="CDD" id="cd00156">
    <property type="entry name" value="REC"/>
    <property type="match status" value="1"/>
</dbReference>
<dbReference type="Gene3D" id="3.30.565.10">
    <property type="entry name" value="Histidine kinase-like ATPase, C-terminal domain"/>
    <property type="match status" value="1"/>
</dbReference>
<evidence type="ECO:0000256" key="10">
    <source>
        <dbReference type="SAM" id="Coils"/>
    </source>
</evidence>
<dbReference type="InterPro" id="IPR005467">
    <property type="entry name" value="His_kinase_dom"/>
</dbReference>
<keyword evidence="11" id="KW-0812">Transmembrane</keyword>
<dbReference type="SUPFAM" id="SSF55874">
    <property type="entry name" value="ATPase domain of HSP90 chaperone/DNA topoisomerase II/histidine kinase"/>
    <property type="match status" value="1"/>
</dbReference>
<evidence type="ECO:0000313" key="15">
    <source>
        <dbReference type="Proteomes" id="UP000199073"/>
    </source>
</evidence>
<feature type="domain" description="Response regulatory" evidence="13">
    <location>
        <begin position="600"/>
        <end position="716"/>
    </location>
</feature>
<dbReference type="InterPro" id="IPR036890">
    <property type="entry name" value="HATPase_C_sf"/>
</dbReference>
<keyword evidence="7" id="KW-0067">ATP-binding</keyword>
<dbReference type="InterPro" id="IPR004358">
    <property type="entry name" value="Sig_transdc_His_kin-like_C"/>
</dbReference>
<gene>
    <name evidence="14" type="ORF">SAMN05660330_04246</name>
</gene>
<dbReference type="OrthoDB" id="5436879at2"/>
<dbReference type="Pfam" id="PF00512">
    <property type="entry name" value="HisKA"/>
    <property type="match status" value="1"/>
</dbReference>
<dbReference type="CDD" id="cd01007">
    <property type="entry name" value="PBP2_BvgS_HisK_like"/>
    <property type="match status" value="1"/>
</dbReference>
<dbReference type="GO" id="GO:0005524">
    <property type="term" value="F:ATP binding"/>
    <property type="evidence" value="ECO:0007669"/>
    <property type="project" value="UniProtKB-KW"/>
</dbReference>
<dbReference type="EMBL" id="FNJI01000066">
    <property type="protein sequence ID" value="SDP82079.1"/>
    <property type="molecule type" value="Genomic_DNA"/>
</dbReference>
<dbReference type="STRING" id="91360.SAMN05660330_04246"/>
<dbReference type="AlphaFoldDB" id="A0A1H0VU25"/>
<feature type="coiled-coil region" evidence="10">
    <location>
        <begin position="312"/>
        <end position="339"/>
    </location>
</feature>
<dbReference type="GO" id="GO:0000155">
    <property type="term" value="F:phosphorelay sensor kinase activity"/>
    <property type="evidence" value="ECO:0007669"/>
    <property type="project" value="InterPro"/>
</dbReference>
<name>A0A1H0VU25_9BACT</name>
<dbReference type="InterPro" id="IPR001638">
    <property type="entry name" value="Solute-binding_3/MltF_N"/>
</dbReference>
<dbReference type="InterPro" id="IPR003594">
    <property type="entry name" value="HATPase_dom"/>
</dbReference>
<keyword evidence="6 14" id="KW-0418">Kinase</keyword>
<dbReference type="RefSeq" id="WP_092226128.1">
    <property type="nucleotide sequence ID" value="NZ_FNJI01000066.1"/>
</dbReference>
<keyword evidence="10" id="KW-0175">Coiled coil</keyword>
<dbReference type="SMART" id="SM00448">
    <property type="entry name" value="REC"/>
    <property type="match status" value="1"/>
</dbReference>
<protein>
    <recommendedName>
        <fullName evidence="2">histidine kinase</fullName>
        <ecNumber evidence="2">2.7.13.3</ecNumber>
    </recommendedName>
</protein>
<feature type="modified residue" description="4-aspartylphosphate" evidence="9">
    <location>
        <position position="651"/>
    </location>
</feature>
<comment type="catalytic activity">
    <reaction evidence="1">
        <text>ATP + protein L-histidine = ADP + protein N-phospho-L-histidine.</text>
        <dbReference type="EC" id="2.7.13.3"/>
    </reaction>
</comment>
<dbReference type="CDD" id="cd00082">
    <property type="entry name" value="HisKA"/>
    <property type="match status" value="1"/>
</dbReference>
<evidence type="ECO:0000259" key="12">
    <source>
        <dbReference type="PROSITE" id="PS50109"/>
    </source>
</evidence>
<evidence type="ECO:0000256" key="9">
    <source>
        <dbReference type="PROSITE-ProRule" id="PRU00169"/>
    </source>
</evidence>
<evidence type="ECO:0000256" key="4">
    <source>
        <dbReference type="ARBA" id="ARBA00022679"/>
    </source>
</evidence>
<keyword evidence="15" id="KW-1185">Reference proteome</keyword>
<dbReference type="SUPFAM" id="SSF52172">
    <property type="entry name" value="CheY-like"/>
    <property type="match status" value="1"/>
</dbReference>
<dbReference type="Pfam" id="PF02518">
    <property type="entry name" value="HATPase_c"/>
    <property type="match status" value="1"/>
</dbReference>
<keyword evidence="4" id="KW-0808">Transferase</keyword>
<evidence type="ECO:0000259" key="13">
    <source>
        <dbReference type="PROSITE" id="PS50110"/>
    </source>
</evidence>
<dbReference type="EC" id="2.7.13.3" evidence="2"/>
<evidence type="ECO:0000256" key="6">
    <source>
        <dbReference type="ARBA" id="ARBA00022777"/>
    </source>
</evidence>
<dbReference type="Pfam" id="PF00072">
    <property type="entry name" value="Response_reg"/>
    <property type="match status" value="1"/>
</dbReference>
<dbReference type="SMART" id="SM00387">
    <property type="entry name" value="HATPase_c"/>
    <property type="match status" value="1"/>
</dbReference>
<accession>A0A1H0VU25</accession>
<dbReference type="Gene3D" id="1.10.287.130">
    <property type="match status" value="1"/>
</dbReference>
<keyword evidence="11" id="KW-0472">Membrane</keyword>
<dbReference type="PANTHER" id="PTHR43065">
    <property type="entry name" value="SENSOR HISTIDINE KINASE"/>
    <property type="match status" value="1"/>
</dbReference>
<dbReference type="InterPro" id="IPR036097">
    <property type="entry name" value="HisK_dim/P_sf"/>
</dbReference>
<keyword evidence="5" id="KW-0547">Nucleotide-binding</keyword>
<dbReference type="Proteomes" id="UP000199073">
    <property type="component" value="Unassembled WGS sequence"/>
</dbReference>
<feature type="transmembrane region" description="Helical" evidence="11">
    <location>
        <begin position="19"/>
        <end position="40"/>
    </location>
</feature>
<evidence type="ECO:0000256" key="3">
    <source>
        <dbReference type="ARBA" id="ARBA00022553"/>
    </source>
</evidence>
<evidence type="ECO:0000256" key="11">
    <source>
        <dbReference type="SAM" id="Phobius"/>
    </source>
</evidence>
<dbReference type="Pfam" id="PF00497">
    <property type="entry name" value="SBP_bac_3"/>
    <property type="match status" value="1"/>
</dbReference>
<dbReference type="Gene3D" id="3.40.50.2300">
    <property type="match status" value="1"/>
</dbReference>
<keyword evidence="3 9" id="KW-0597">Phosphoprotein</keyword>
<dbReference type="PROSITE" id="PS50110">
    <property type="entry name" value="RESPONSE_REGULATORY"/>
    <property type="match status" value="1"/>
</dbReference>
<proteinExistence type="predicted"/>
<dbReference type="PANTHER" id="PTHR43065:SF46">
    <property type="entry name" value="C4-DICARBOXYLATE TRANSPORT SENSOR PROTEIN DCTB"/>
    <property type="match status" value="1"/>
</dbReference>
<dbReference type="PRINTS" id="PR00344">
    <property type="entry name" value="BCTRLSENSOR"/>
</dbReference>
<dbReference type="PROSITE" id="PS50109">
    <property type="entry name" value="HIS_KIN"/>
    <property type="match status" value="1"/>
</dbReference>
<reference evidence="14 15" key="1">
    <citation type="submission" date="2016-10" db="EMBL/GenBank/DDBJ databases">
        <authorList>
            <person name="de Groot N.N."/>
        </authorList>
    </citation>
    <scope>NUCLEOTIDE SEQUENCE [LARGE SCALE GENOMIC DNA]</scope>
    <source>
        <strain evidence="14 15">DSM 12130</strain>
    </source>
</reference>
<organism evidence="14 15">
    <name type="scientific">Desulforhopalus singaporensis</name>
    <dbReference type="NCBI Taxonomy" id="91360"/>
    <lineage>
        <taxon>Bacteria</taxon>
        <taxon>Pseudomonadati</taxon>
        <taxon>Thermodesulfobacteriota</taxon>
        <taxon>Desulfobulbia</taxon>
        <taxon>Desulfobulbales</taxon>
        <taxon>Desulfocapsaceae</taxon>
        <taxon>Desulforhopalus</taxon>
    </lineage>
</organism>
<dbReference type="Gene3D" id="3.40.190.10">
    <property type="entry name" value="Periplasmic binding protein-like II"/>
    <property type="match status" value="2"/>
</dbReference>
<dbReference type="SMART" id="SM00062">
    <property type="entry name" value="PBPb"/>
    <property type="match status" value="1"/>
</dbReference>
<dbReference type="InterPro" id="IPR011006">
    <property type="entry name" value="CheY-like_superfamily"/>
</dbReference>
<dbReference type="SUPFAM" id="SSF47384">
    <property type="entry name" value="Homodimeric domain of signal transducing histidine kinase"/>
    <property type="match status" value="1"/>
</dbReference>
<dbReference type="SMART" id="SM00388">
    <property type="entry name" value="HisKA"/>
    <property type="match status" value="1"/>
</dbReference>
<dbReference type="SUPFAM" id="SSF53850">
    <property type="entry name" value="Periplasmic binding protein-like II"/>
    <property type="match status" value="1"/>
</dbReference>
<sequence>MTTIKKPDGTNPENGDCKYRWACISLLVSLIFLGSVFGYYHKKDPLSVEEREWLTAHNGQIVLIQNCTFPPIEFVDDNGLWNGISKDYITLIEERLGFRFKRMLECEFEKTIETLQKKIAAVKCNFQETPERQSYLSFTAPYLELPNAIIMRKEAKRSLHLAEMKDMKIALVRNFAIHEYIQVNYPHFTLLLVDSSLDGLKKVAFGQADAVIINLAVASYYIESQGLTNLRMVGVAGESNRLSFASTRDMPMLDRILAKGLAEISSKEKKSILKKWIHLEQGGVIYDKRFWYTVGGIYLVVLAVTGSVFTWNRILKSQVDQKTRELKQELAERKMMELQLLQSEKMEAIGTFAGGIAHDFNNALAAIIGYCEMIDTVDAQEGTRLKWRITHALRAAYRAKGLVQQILTFSRQTEQEKRPIYLSPVITEVMDFMKATLPTTIKITKTIKTDNDVINADPTQIHRVLMNLCSNAAQAMQEQGGTLELVLSRTKTLPTSAFLKSKQESGSFICLEVHDSGVGIEPAIINKICQPFFTTNSRSGGTGMGLAVVHSIIKDLDGSLVVDSEPGRGSRFTVYLPECHATVTTPGQLGAAGSVHRAATILFVDDELPLVEFVEDLLNHHGYNVIVSDNSVSALEIFWNDPERVDLVISDITMPHMTGIELAEEILAIRPEIPVVLCSGGNVSGSEQELLSIGVRRLAKKPLGATQLIRIVQEELQASFS</sequence>
<evidence type="ECO:0000256" key="5">
    <source>
        <dbReference type="ARBA" id="ARBA00022741"/>
    </source>
</evidence>
<keyword evidence="11" id="KW-1133">Transmembrane helix</keyword>